<dbReference type="Proteomes" id="UP000581135">
    <property type="component" value="Unassembled WGS sequence"/>
</dbReference>
<dbReference type="EMBL" id="JACHXA010000003">
    <property type="protein sequence ID" value="MBB3065214.1"/>
    <property type="molecule type" value="Genomic_DNA"/>
</dbReference>
<evidence type="ECO:0000256" key="1">
    <source>
        <dbReference type="ARBA" id="ARBA00022692"/>
    </source>
</evidence>
<feature type="transmembrane region" description="Helical" evidence="4">
    <location>
        <begin position="169"/>
        <end position="190"/>
    </location>
</feature>
<reference evidence="6 7" key="1">
    <citation type="submission" date="2020-08" db="EMBL/GenBank/DDBJ databases">
        <title>Genomic Encyclopedia of Type Strains, Phase III (KMG-III): the genomes of soil and plant-associated and newly described type strains.</title>
        <authorList>
            <person name="Whitman W."/>
        </authorList>
    </citation>
    <scope>NUCLEOTIDE SEQUENCE [LARGE SCALE GENOMIC DNA]</scope>
    <source>
        <strain evidence="6 7">CECT 8803</strain>
    </source>
</reference>
<comment type="caution">
    <text evidence="6">The sequence shown here is derived from an EMBL/GenBank/DDBJ whole genome shotgun (WGS) entry which is preliminary data.</text>
</comment>
<feature type="transmembrane region" description="Helical" evidence="4">
    <location>
        <begin position="276"/>
        <end position="293"/>
    </location>
</feature>
<dbReference type="GO" id="GO:0005886">
    <property type="term" value="C:plasma membrane"/>
    <property type="evidence" value="ECO:0007669"/>
    <property type="project" value="TreeGrafter"/>
</dbReference>
<feature type="transmembrane region" description="Helical" evidence="4">
    <location>
        <begin position="103"/>
        <end position="126"/>
    </location>
</feature>
<organism evidence="6 7">
    <name type="scientific">Limibacillus halophilus</name>
    <dbReference type="NCBI Taxonomy" id="1579333"/>
    <lineage>
        <taxon>Bacteria</taxon>
        <taxon>Pseudomonadati</taxon>
        <taxon>Pseudomonadota</taxon>
        <taxon>Alphaproteobacteria</taxon>
        <taxon>Rhodospirillales</taxon>
        <taxon>Rhodovibrionaceae</taxon>
        <taxon>Limibacillus</taxon>
    </lineage>
</organism>
<dbReference type="PANTHER" id="PTHR23537:SF1">
    <property type="entry name" value="SUGAR TRANSPORTER"/>
    <property type="match status" value="1"/>
</dbReference>
<dbReference type="RefSeq" id="WP_183416009.1">
    <property type="nucleotide sequence ID" value="NZ_JACHXA010000003.1"/>
</dbReference>
<dbReference type="CDD" id="cd06180">
    <property type="entry name" value="MFS_YjiJ"/>
    <property type="match status" value="1"/>
</dbReference>
<evidence type="ECO:0000256" key="4">
    <source>
        <dbReference type="SAM" id="Phobius"/>
    </source>
</evidence>
<dbReference type="Gene3D" id="1.20.1250.20">
    <property type="entry name" value="MFS general substrate transporter like domains"/>
    <property type="match status" value="2"/>
</dbReference>
<keyword evidence="1 4" id="KW-0812">Transmembrane</keyword>
<feature type="domain" description="Major facilitator superfamily (MFS) profile" evidence="5">
    <location>
        <begin position="8"/>
        <end position="385"/>
    </location>
</feature>
<feature type="transmembrane region" description="Helical" evidence="4">
    <location>
        <begin position="334"/>
        <end position="356"/>
    </location>
</feature>
<sequence length="385" mass="39651">MTERSSASSILLATGGLITLATAMGIGRFVYTPILPFMQEALDLTPPQAGLIASANFLGYLLGALAASKSHLPGDRRLWFLSALGVSAATTAAMGLVDEMAPFLLLRFVSGVASAFALIFSAAYILEALTQAGRGKLSALFFAGVGVGIVVSSLLVSALAAFGGSWSSLWLASGLLSFGGLIAVIRLVPARKTVQAAAPPVRREGKRDTRLIALIIAYGLFGFGYVITATFISTMVRSDPLLQPIEPYVWLTVGVAAAPSVAFWGWMGRRIGNDRSFVVACLVQAFGVALSVLSTDLVAVLLAAALLGGTFMGLTALGLMHARSLSQGDPRRSLGLMTAAFGLGQVIGPGFAGYTHDLTGSFTAPSLVAAGLLVVAAGLGLKARA</sequence>
<dbReference type="InterPro" id="IPR010645">
    <property type="entry name" value="MFS_4"/>
</dbReference>
<keyword evidence="3 4" id="KW-0472">Membrane</keyword>
<gene>
    <name evidence="6" type="ORF">FHR98_001493</name>
</gene>
<feature type="transmembrane region" description="Helical" evidence="4">
    <location>
        <begin position="362"/>
        <end position="381"/>
    </location>
</feature>
<feature type="transmembrane region" description="Helical" evidence="4">
    <location>
        <begin position="138"/>
        <end position="163"/>
    </location>
</feature>
<keyword evidence="7" id="KW-1185">Reference proteome</keyword>
<evidence type="ECO:0000259" key="5">
    <source>
        <dbReference type="PROSITE" id="PS50850"/>
    </source>
</evidence>
<dbReference type="PROSITE" id="PS50850">
    <property type="entry name" value="MFS"/>
    <property type="match status" value="1"/>
</dbReference>
<dbReference type="SUPFAM" id="SSF103473">
    <property type="entry name" value="MFS general substrate transporter"/>
    <property type="match status" value="1"/>
</dbReference>
<dbReference type="PANTHER" id="PTHR23537">
    <property type="match status" value="1"/>
</dbReference>
<proteinExistence type="predicted"/>
<feature type="transmembrane region" description="Helical" evidence="4">
    <location>
        <begin position="211"/>
        <end position="236"/>
    </location>
</feature>
<feature type="transmembrane region" description="Helical" evidence="4">
    <location>
        <begin position="248"/>
        <end position="267"/>
    </location>
</feature>
<feature type="transmembrane region" description="Helical" evidence="4">
    <location>
        <begin position="299"/>
        <end position="322"/>
    </location>
</feature>
<dbReference type="InterPro" id="IPR036259">
    <property type="entry name" value="MFS_trans_sf"/>
</dbReference>
<evidence type="ECO:0000256" key="2">
    <source>
        <dbReference type="ARBA" id="ARBA00022989"/>
    </source>
</evidence>
<dbReference type="AlphaFoldDB" id="A0A839STZ4"/>
<evidence type="ECO:0000256" key="3">
    <source>
        <dbReference type="ARBA" id="ARBA00023136"/>
    </source>
</evidence>
<name>A0A839STZ4_9PROT</name>
<dbReference type="InterPro" id="IPR020846">
    <property type="entry name" value="MFS_dom"/>
</dbReference>
<keyword evidence="2 4" id="KW-1133">Transmembrane helix</keyword>
<protein>
    <submittedName>
        <fullName evidence="6">MFS family permease</fullName>
    </submittedName>
</protein>
<dbReference type="Pfam" id="PF06779">
    <property type="entry name" value="MFS_4"/>
    <property type="match status" value="1"/>
</dbReference>
<evidence type="ECO:0000313" key="7">
    <source>
        <dbReference type="Proteomes" id="UP000581135"/>
    </source>
</evidence>
<accession>A0A839STZ4</accession>
<feature type="transmembrane region" description="Helical" evidence="4">
    <location>
        <begin position="49"/>
        <end position="66"/>
    </location>
</feature>
<dbReference type="GO" id="GO:0022857">
    <property type="term" value="F:transmembrane transporter activity"/>
    <property type="evidence" value="ECO:0007669"/>
    <property type="project" value="InterPro"/>
</dbReference>
<feature type="transmembrane region" description="Helical" evidence="4">
    <location>
        <begin position="78"/>
        <end position="97"/>
    </location>
</feature>
<evidence type="ECO:0000313" key="6">
    <source>
        <dbReference type="EMBL" id="MBB3065214.1"/>
    </source>
</evidence>